<reference evidence="2 3" key="1">
    <citation type="submission" date="2020-10" db="EMBL/GenBank/DDBJ databases">
        <title>Olsenella immobilis sp.nov., isolated from the mud in a fermentation cellar used for the production of Chinese strong-flavoured liquor.</title>
        <authorList>
            <person name="Lu L."/>
        </authorList>
    </citation>
    <scope>NUCLEOTIDE SEQUENCE [LARGE SCALE GENOMIC DNA]</scope>
    <source>
        <strain evidence="2 3">LZLJ-2</strain>
    </source>
</reference>
<dbReference type="InterPro" id="IPR002725">
    <property type="entry name" value="YgjP-like_metallopeptidase"/>
</dbReference>
<dbReference type="InterPro" id="IPR053136">
    <property type="entry name" value="UTP_pyrophosphatase-like"/>
</dbReference>
<protein>
    <submittedName>
        <fullName evidence="2">DUF45 domain-containing protein</fullName>
    </submittedName>
</protein>
<name>A0A7S7M9V4_9ACTN</name>
<dbReference type="Proteomes" id="UP000593735">
    <property type="component" value="Chromosome"/>
</dbReference>
<dbReference type="RefSeq" id="WP_194372617.1">
    <property type="nucleotide sequence ID" value="NZ_CP063767.1"/>
</dbReference>
<evidence type="ECO:0000313" key="2">
    <source>
        <dbReference type="EMBL" id="QOY61361.1"/>
    </source>
</evidence>
<dbReference type="PANTHER" id="PTHR30399:SF1">
    <property type="entry name" value="UTP PYROPHOSPHATASE"/>
    <property type="match status" value="1"/>
</dbReference>
<dbReference type="CDD" id="cd07344">
    <property type="entry name" value="M48_yhfN_like"/>
    <property type="match status" value="1"/>
</dbReference>
<dbReference type="EMBL" id="CP063767">
    <property type="protein sequence ID" value="QOY61361.1"/>
    <property type="molecule type" value="Genomic_DNA"/>
</dbReference>
<dbReference type="KEGG" id="tio:INP52_04025"/>
<keyword evidence="3" id="KW-1185">Reference proteome</keyword>
<evidence type="ECO:0000259" key="1">
    <source>
        <dbReference type="Pfam" id="PF01863"/>
    </source>
</evidence>
<organism evidence="2 3">
    <name type="scientific">Thermophilibacter immobilis</name>
    <dbReference type="NCBI Taxonomy" id="2779519"/>
    <lineage>
        <taxon>Bacteria</taxon>
        <taxon>Bacillati</taxon>
        <taxon>Actinomycetota</taxon>
        <taxon>Coriobacteriia</taxon>
        <taxon>Coriobacteriales</taxon>
        <taxon>Atopobiaceae</taxon>
        <taxon>Thermophilibacter</taxon>
    </lineage>
</organism>
<feature type="domain" description="YgjP-like metallopeptidase" evidence="1">
    <location>
        <begin position="98"/>
        <end position="199"/>
    </location>
</feature>
<evidence type="ECO:0000313" key="3">
    <source>
        <dbReference type="Proteomes" id="UP000593735"/>
    </source>
</evidence>
<sequence length="214" mass="23567">MGSHARSGAAFELCAGGVPVEVERTRVRRLNLRVRPDGTAHLSVPTRVSPAEAQLFLDAHAAWLRERVEARLAPEPNDALVALWGALADLPDATTPDELWRRELSGALPAVVRRMEEATGLCASGWQLRAMTSRWGSCTPTNGRIRLNVRLAAYPPTCLDYVVAHELTHLAEPSHNARFHELLARAYPDERAARALLRQSARTLATASLEDMRV</sequence>
<proteinExistence type="predicted"/>
<dbReference type="Pfam" id="PF01863">
    <property type="entry name" value="YgjP-like"/>
    <property type="match status" value="1"/>
</dbReference>
<dbReference type="PANTHER" id="PTHR30399">
    <property type="entry name" value="UNCHARACTERIZED PROTEIN YGJP"/>
    <property type="match status" value="1"/>
</dbReference>
<gene>
    <name evidence="2" type="ORF">INP52_04025</name>
</gene>
<dbReference type="AlphaFoldDB" id="A0A7S7M9V4"/>
<accession>A0A7S7M9V4</accession>
<dbReference type="Gene3D" id="3.30.2010.10">
    <property type="entry name" value="Metalloproteases ('zincins'), catalytic domain"/>
    <property type="match status" value="1"/>
</dbReference>